<organism evidence="1 2">
    <name type="scientific">Variovorax guangxiensis</name>
    <dbReference type="NCBI Taxonomy" id="1775474"/>
    <lineage>
        <taxon>Bacteria</taxon>
        <taxon>Pseudomonadati</taxon>
        <taxon>Pseudomonadota</taxon>
        <taxon>Betaproteobacteria</taxon>
        <taxon>Burkholderiales</taxon>
        <taxon>Comamonadaceae</taxon>
        <taxon>Variovorax</taxon>
    </lineage>
</organism>
<evidence type="ECO:0000313" key="2">
    <source>
        <dbReference type="Proteomes" id="UP000524450"/>
    </source>
</evidence>
<dbReference type="EMBL" id="JACIFZ010000016">
    <property type="protein sequence ID" value="MBB4225869.1"/>
    <property type="molecule type" value="Genomic_DNA"/>
</dbReference>
<dbReference type="RefSeq" id="WP_184642577.1">
    <property type="nucleotide sequence ID" value="NZ_JACIFZ010000016.1"/>
</dbReference>
<protein>
    <submittedName>
        <fullName evidence="1">Uncharacterized protein</fullName>
    </submittedName>
</protein>
<proteinExistence type="predicted"/>
<reference evidence="1 2" key="1">
    <citation type="submission" date="2020-08" db="EMBL/GenBank/DDBJ databases">
        <title>Genomic Encyclopedia of Type Strains, Phase IV (KMG-V): Genome sequencing to study the core and pangenomes of soil and plant-associated prokaryotes.</title>
        <authorList>
            <person name="Whitman W."/>
        </authorList>
    </citation>
    <scope>NUCLEOTIDE SEQUENCE [LARGE SCALE GENOMIC DNA]</scope>
    <source>
        <strain evidence="1 2">34/80</strain>
    </source>
</reference>
<dbReference type="InterPro" id="IPR049812">
    <property type="entry name" value="DpdG-like"/>
</dbReference>
<sequence length="298" mass="33100">MSLLNLTNDGLPNVLIVLYTTVAFARSPLTTDELIDAVAPLGALSDARMARATLNRWAELGLFRLDDVGERVLLADAPETDMKNDFEIVRAVRIAARRCALSEANNLDLWARESARAADLTRSLAWLLAQDVYRIRFKEAQSLELKQIANDDLRVMQNDTRKNGLQFWGHFLGFVRQPGGGDVDPTLAVREALPACISLGEEMPAADLVERLAHCLPILDGGVYRVGVEAQLEKSALPSLQPGQLSTSLSRAMFSLMFDQTLQFENRADVGRSIVFTGRDGLRADQRYSWVRRSKRTA</sequence>
<dbReference type="Proteomes" id="UP000524450">
    <property type="component" value="Unassembled WGS sequence"/>
</dbReference>
<dbReference type="AlphaFoldDB" id="A0A840G2T1"/>
<dbReference type="NCBIfam" id="NF041064">
    <property type="entry name" value="DpdG"/>
    <property type="match status" value="1"/>
</dbReference>
<comment type="caution">
    <text evidence="1">The sequence shown here is derived from an EMBL/GenBank/DDBJ whole genome shotgun (WGS) entry which is preliminary data.</text>
</comment>
<name>A0A840G2T1_9BURK</name>
<evidence type="ECO:0000313" key="1">
    <source>
        <dbReference type="EMBL" id="MBB4225869.1"/>
    </source>
</evidence>
<gene>
    <name evidence="1" type="ORF">GGD71_006682</name>
</gene>
<accession>A0A840G2T1</accession>